<evidence type="ECO:0000256" key="1">
    <source>
        <dbReference type="SAM" id="Phobius"/>
    </source>
</evidence>
<feature type="transmembrane region" description="Helical" evidence="1">
    <location>
        <begin position="184"/>
        <end position="207"/>
    </location>
</feature>
<evidence type="ECO:0000313" key="3">
    <source>
        <dbReference type="Proteomes" id="UP000238916"/>
    </source>
</evidence>
<dbReference type="AlphaFoldDB" id="A0A2U3LXU6"/>
<protein>
    <submittedName>
        <fullName evidence="2">Intracellular septation protein A</fullName>
    </submittedName>
</protein>
<proteinExistence type="predicted"/>
<dbReference type="NCBIfam" id="NF041646">
    <property type="entry name" value="VC0807_fam"/>
    <property type="match status" value="1"/>
</dbReference>
<accession>A0A2U3LXU6</accession>
<feature type="transmembrane region" description="Helical" evidence="1">
    <location>
        <begin position="155"/>
        <end position="178"/>
    </location>
</feature>
<keyword evidence="1" id="KW-0472">Membrane</keyword>
<evidence type="ECO:0000313" key="2">
    <source>
        <dbReference type="EMBL" id="SPF56669.1"/>
    </source>
</evidence>
<dbReference type="Proteomes" id="UP000238916">
    <property type="component" value="Unassembled WGS sequence"/>
</dbReference>
<feature type="transmembrane region" description="Helical" evidence="1">
    <location>
        <begin position="21"/>
        <end position="45"/>
    </location>
</feature>
<dbReference type="EMBL" id="OMOF01000936">
    <property type="protein sequence ID" value="SPF56669.1"/>
    <property type="molecule type" value="Genomic_DNA"/>
</dbReference>
<sequence length="219" mass="24650">MNLDITKLKDAQTQKTTTRGLVYENILNVEFLMSVVVPIILFSIFDHLNMKLFGTIIAGVWSVGVVLFVFRQKHRVNIFGAIGAGVSVVGLIGTILSKNPTFFLASPIVIDIILSAVFLGSAFIGKPIIQILAEYSVKNGFSEEIRKMPMYKSAWMILTVAWGVLSITQTLLRVVLLYSVSNEIYYAISTVYGNISTPLLLVFSFWFPRWYWKRKVLSK</sequence>
<feature type="transmembrane region" description="Helical" evidence="1">
    <location>
        <begin position="102"/>
        <end position="124"/>
    </location>
</feature>
<gene>
    <name evidence="2" type="ORF">SBF1_9410002</name>
</gene>
<name>A0A2U3LXU6_9FIRM</name>
<feature type="transmembrane region" description="Helical" evidence="1">
    <location>
        <begin position="77"/>
        <end position="96"/>
    </location>
</feature>
<keyword evidence="1" id="KW-0812">Transmembrane</keyword>
<organism evidence="2 3">
    <name type="scientific">Candidatus Desulfosporosinus infrequens</name>
    <dbReference type="NCBI Taxonomy" id="2043169"/>
    <lineage>
        <taxon>Bacteria</taxon>
        <taxon>Bacillati</taxon>
        <taxon>Bacillota</taxon>
        <taxon>Clostridia</taxon>
        <taxon>Eubacteriales</taxon>
        <taxon>Desulfitobacteriaceae</taxon>
        <taxon>Desulfosporosinus</taxon>
    </lineage>
</organism>
<feature type="transmembrane region" description="Helical" evidence="1">
    <location>
        <begin position="51"/>
        <end position="70"/>
    </location>
</feature>
<reference evidence="3" key="1">
    <citation type="submission" date="2018-02" db="EMBL/GenBank/DDBJ databases">
        <authorList>
            <person name="Hausmann B."/>
        </authorList>
    </citation>
    <scope>NUCLEOTIDE SEQUENCE [LARGE SCALE GENOMIC DNA]</scope>
    <source>
        <strain evidence="3">Peat soil MAG SbF1</strain>
    </source>
</reference>
<keyword evidence="1" id="KW-1133">Transmembrane helix</keyword>